<dbReference type="InterPro" id="IPR022742">
    <property type="entry name" value="Hydrolase_4"/>
</dbReference>
<dbReference type="Proteomes" id="UP000318102">
    <property type="component" value="Unassembled WGS sequence"/>
</dbReference>
<dbReference type="InterPro" id="IPR053145">
    <property type="entry name" value="AB_hydrolase_Est10"/>
</dbReference>
<evidence type="ECO:0000256" key="1">
    <source>
        <dbReference type="SAM" id="SignalP"/>
    </source>
</evidence>
<dbReference type="OrthoDB" id="9809549at2"/>
<dbReference type="GO" id="GO:0052689">
    <property type="term" value="F:carboxylic ester hydrolase activity"/>
    <property type="evidence" value="ECO:0007669"/>
    <property type="project" value="TreeGrafter"/>
</dbReference>
<name>A0A559IWB3_9BACL</name>
<feature type="chain" id="PRO_5039122937" evidence="1">
    <location>
        <begin position="26"/>
        <end position="565"/>
    </location>
</feature>
<comment type="caution">
    <text evidence="4">The sequence shown here is derived from an EMBL/GenBank/DDBJ whole genome shotgun (WGS) entry which is preliminary data.</text>
</comment>
<keyword evidence="5" id="KW-1185">Reference proteome</keyword>
<sequence>MKKSAWKWMLAACMLFGTMAPVALATQEPVPAKESQTVQEDRVNTGQVPLRQAALSIGAVVKWDKAANAAKVSYGDIVWTVRLNDAVSDVNGTELKLSAKPGLTEQKNMTVPWDSFKQALNVNAEWKDNKVVVDASDWKTKASQFVVTWGQTVANPQAEAALQPYLTEALKKATKHYPFSMTVMQLVPAMGQPVQFVSATQQHNGVHNTVTATFKTDKGIPLQVELRYTAEGLINEVFPIYMSAAGYQKPAYDKAGSYKEESIVFGEDAFKLPGTLTLPTDVKGAVPVVVLVHGSGQHDRDESHGASKILRDLSIGLAQQGVATVRYVKRTREYPNQAAGAPDYTVMQETVADAVYAANWAAQDKRIDKANVYVFGHSQGGMLVPRILDNDKHKTIRGAIVAAGPAGPIEDLILEQMEGSLKRAKDRKQPQAVISQLEGQVAGFKQFLKIIKDEKYSIDKLPPNFPMAKWWMDFRNTYAAEAAKKQTTPLFVIQGDNDFQVDKSHLDVWKKELTQRNNVEYKLYPKLNHFFIPSEQPSTGAEYFTPGNVPLEVAEDVAKWIKAQK</sequence>
<evidence type="ECO:0000259" key="3">
    <source>
        <dbReference type="Pfam" id="PF12146"/>
    </source>
</evidence>
<evidence type="ECO:0000313" key="4">
    <source>
        <dbReference type="EMBL" id="TVX91871.1"/>
    </source>
</evidence>
<dbReference type="PANTHER" id="PTHR43265">
    <property type="entry name" value="ESTERASE ESTD"/>
    <property type="match status" value="1"/>
</dbReference>
<dbReference type="Pfam" id="PF07833">
    <property type="entry name" value="Cu_amine_oxidN1"/>
    <property type="match status" value="1"/>
</dbReference>
<feature type="domain" description="Serine aminopeptidase S33" evidence="3">
    <location>
        <begin position="316"/>
        <end position="530"/>
    </location>
</feature>
<dbReference type="AlphaFoldDB" id="A0A559IWB3"/>
<dbReference type="PANTHER" id="PTHR43265:SF1">
    <property type="entry name" value="ESTERASE ESTD"/>
    <property type="match status" value="1"/>
</dbReference>
<accession>A0A559IWB3</accession>
<keyword evidence="1" id="KW-0732">Signal</keyword>
<dbReference type="SUPFAM" id="SSF55383">
    <property type="entry name" value="Copper amine oxidase, domain N"/>
    <property type="match status" value="1"/>
</dbReference>
<evidence type="ECO:0000313" key="5">
    <source>
        <dbReference type="Proteomes" id="UP000318102"/>
    </source>
</evidence>
<feature type="signal peptide" evidence="1">
    <location>
        <begin position="1"/>
        <end position="25"/>
    </location>
</feature>
<dbReference type="InterPro" id="IPR036582">
    <property type="entry name" value="Mao_N_sf"/>
</dbReference>
<dbReference type="SUPFAM" id="SSF53474">
    <property type="entry name" value="alpha/beta-Hydrolases"/>
    <property type="match status" value="1"/>
</dbReference>
<dbReference type="EMBL" id="VNJK01000001">
    <property type="protein sequence ID" value="TVX91871.1"/>
    <property type="molecule type" value="Genomic_DNA"/>
</dbReference>
<dbReference type="RefSeq" id="WP_144986789.1">
    <property type="nucleotide sequence ID" value="NZ_VNJK01000001.1"/>
</dbReference>
<reference evidence="4 5" key="1">
    <citation type="submission" date="2019-07" db="EMBL/GenBank/DDBJ databases">
        <authorList>
            <person name="Kim J."/>
        </authorList>
    </citation>
    <scope>NUCLEOTIDE SEQUENCE [LARGE SCALE GENOMIC DNA]</scope>
    <source>
        <strain evidence="4 5">N4</strain>
    </source>
</reference>
<dbReference type="Gene3D" id="3.30.457.10">
    <property type="entry name" value="Copper amine oxidase-like, N-terminal domain"/>
    <property type="match status" value="1"/>
</dbReference>
<dbReference type="Pfam" id="PF12146">
    <property type="entry name" value="Hydrolase_4"/>
    <property type="match status" value="1"/>
</dbReference>
<dbReference type="Gene3D" id="3.40.50.1820">
    <property type="entry name" value="alpha/beta hydrolase"/>
    <property type="match status" value="1"/>
</dbReference>
<feature type="domain" description="Copper amine oxidase-like N-terminal" evidence="2">
    <location>
        <begin position="47"/>
        <end position="132"/>
    </location>
</feature>
<gene>
    <name evidence="4" type="ORF">FPZ44_01610</name>
</gene>
<evidence type="ECO:0000259" key="2">
    <source>
        <dbReference type="Pfam" id="PF07833"/>
    </source>
</evidence>
<dbReference type="InterPro" id="IPR012854">
    <property type="entry name" value="Cu_amine_oxidase-like_N"/>
</dbReference>
<protein>
    <submittedName>
        <fullName evidence="4">Prolyl oligopeptidase family serine peptidase</fullName>
    </submittedName>
</protein>
<organism evidence="4 5">
    <name type="scientific">Paenibacillus agilis</name>
    <dbReference type="NCBI Taxonomy" id="3020863"/>
    <lineage>
        <taxon>Bacteria</taxon>
        <taxon>Bacillati</taxon>
        <taxon>Bacillota</taxon>
        <taxon>Bacilli</taxon>
        <taxon>Bacillales</taxon>
        <taxon>Paenibacillaceae</taxon>
        <taxon>Paenibacillus</taxon>
    </lineage>
</organism>
<dbReference type="InterPro" id="IPR029058">
    <property type="entry name" value="AB_hydrolase_fold"/>
</dbReference>
<proteinExistence type="predicted"/>